<proteinExistence type="inferred from homology"/>
<dbReference type="CDD" id="cd06558">
    <property type="entry name" value="crotonase-like"/>
    <property type="match status" value="1"/>
</dbReference>
<dbReference type="InterPro" id="IPR045851">
    <property type="entry name" value="AMP-bd_C_sf"/>
</dbReference>
<comment type="similarity">
    <text evidence="1">Belongs to the ATP-dependent AMP-binding enzyme family.</text>
</comment>
<dbReference type="InterPro" id="IPR001753">
    <property type="entry name" value="Enoyl-CoA_hydra/iso"/>
</dbReference>
<dbReference type="Proteomes" id="UP000215506">
    <property type="component" value="Unassembled WGS sequence"/>
</dbReference>
<evidence type="ECO:0000256" key="2">
    <source>
        <dbReference type="ARBA" id="ARBA00022598"/>
    </source>
</evidence>
<feature type="domain" description="AMP-binding enzyme C-terminal" evidence="5">
    <location>
        <begin position="426"/>
        <end position="503"/>
    </location>
</feature>
<evidence type="ECO:0000256" key="3">
    <source>
        <dbReference type="SAM" id="MobiDB-lite"/>
    </source>
</evidence>
<dbReference type="AlphaFoldDB" id="A0A231H300"/>
<evidence type="ECO:0000313" key="7">
    <source>
        <dbReference type="Proteomes" id="UP000215506"/>
    </source>
</evidence>
<dbReference type="Pfam" id="PF00378">
    <property type="entry name" value="ECH_1"/>
    <property type="match status" value="1"/>
</dbReference>
<reference evidence="6 7" key="1">
    <citation type="submission" date="2017-07" db="EMBL/GenBank/DDBJ databases">
        <title>First draft Genome Sequence of Nocardia cerradoensis isolated from human infection.</title>
        <authorList>
            <person name="Carrasco G."/>
        </authorList>
    </citation>
    <scope>NUCLEOTIDE SEQUENCE [LARGE SCALE GENOMIC DNA]</scope>
    <source>
        <strain evidence="6 7">CNM20130759</strain>
    </source>
</reference>
<protein>
    <submittedName>
        <fullName evidence="6">Short-chain-fatty-acid--CoA ligase</fullName>
        <ecNumber evidence="6">6.2.1.-</ecNumber>
    </submittedName>
</protein>
<dbReference type="InterPro" id="IPR020845">
    <property type="entry name" value="AMP-binding_CS"/>
</dbReference>
<dbReference type="Gene3D" id="3.90.226.10">
    <property type="entry name" value="2-enoyl-CoA Hydratase, Chain A, domain 1"/>
    <property type="match status" value="1"/>
</dbReference>
<dbReference type="InterPro" id="IPR000873">
    <property type="entry name" value="AMP-dep_synth/lig_dom"/>
</dbReference>
<accession>A0A231H300</accession>
<keyword evidence="7" id="KW-1185">Reference proteome</keyword>
<dbReference type="GO" id="GO:0006631">
    <property type="term" value="P:fatty acid metabolic process"/>
    <property type="evidence" value="ECO:0007669"/>
    <property type="project" value="TreeGrafter"/>
</dbReference>
<dbReference type="Gene3D" id="3.30.300.30">
    <property type="match status" value="1"/>
</dbReference>
<feature type="region of interest" description="Disordered" evidence="3">
    <location>
        <begin position="778"/>
        <end position="798"/>
    </location>
</feature>
<evidence type="ECO:0000256" key="1">
    <source>
        <dbReference type="ARBA" id="ARBA00006432"/>
    </source>
</evidence>
<comment type="caution">
    <text evidence="6">The sequence shown here is derived from an EMBL/GenBank/DDBJ whole genome shotgun (WGS) entry which is preliminary data.</text>
</comment>
<dbReference type="GO" id="GO:0031956">
    <property type="term" value="F:medium-chain fatty acid-CoA ligase activity"/>
    <property type="evidence" value="ECO:0007669"/>
    <property type="project" value="TreeGrafter"/>
</dbReference>
<feature type="domain" description="AMP-dependent synthetase/ligase" evidence="4">
    <location>
        <begin position="19"/>
        <end position="375"/>
    </location>
</feature>
<dbReference type="Gene3D" id="3.40.50.12780">
    <property type="entry name" value="N-terminal domain of ligase-like"/>
    <property type="match status" value="1"/>
</dbReference>
<dbReference type="EMBL" id="NGAF01000010">
    <property type="protein sequence ID" value="OXR43240.1"/>
    <property type="molecule type" value="Genomic_DNA"/>
</dbReference>
<dbReference type="InterPro" id="IPR042099">
    <property type="entry name" value="ANL_N_sf"/>
</dbReference>
<dbReference type="PANTHER" id="PTHR43201">
    <property type="entry name" value="ACYL-COA SYNTHETASE"/>
    <property type="match status" value="1"/>
</dbReference>
<dbReference type="PROSITE" id="PS00455">
    <property type="entry name" value="AMP_BINDING"/>
    <property type="match status" value="1"/>
</dbReference>
<dbReference type="EC" id="6.2.1.-" evidence="6"/>
<evidence type="ECO:0000259" key="4">
    <source>
        <dbReference type="Pfam" id="PF00501"/>
    </source>
</evidence>
<organism evidence="6 7">
    <name type="scientific">Nocardia cerradoensis</name>
    <dbReference type="NCBI Taxonomy" id="85688"/>
    <lineage>
        <taxon>Bacteria</taxon>
        <taxon>Bacillati</taxon>
        <taxon>Actinomycetota</taxon>
        <taxon>Actinomycetes</taxon>
        <taxon>Mycobacteriales</taxon>
        <taxon>Nocardiaceae</taxon>
        <taxon>Nocardia</taxon>
    </lineage>
</organism>
<dbReference type="Pfam" id="PF13193">
    <property type="entry name" value="AMP-binding_C"/>
    <property type="match status" value="1"/>
</dbReference>
<dbReference type="PANTHER" id="PTHR43201:SF5">
    <property type="entry name" value="MEDIUM-CHAIN ACYL-COA LIGASE ACSF2, MITOCHONDRIAL"/>
    <property type="match status" value="1"/>
</dbReference>
<sequence>METTASPRLTVEAIGELVRRRAAVTPQAPLLVDEDRRRFTAGQFGDLVSSYAETLRRAGVRADDVVSWQLPNTVEAMALSMALAQLAAVQNPLIMMLRAEEVAHITGRLRSRLLIVTEVFAAEAFAAALGSEEQAPAIHVLSADPAGGALPALPPRPPADFGPEVRWIFYTSGTTGVPKGVKHTDRTLLAAADTFIANVGPRPEDRCAALAPFAHIGGVAHLLHALIIGHVLVVGARKFVPERLADLLIDEEVTLVGSGLPFTNEYLRIARERGVAPLFPKSRATLAGGSPRPRDQHEQARELLGGVGVISGYGMTECPYITWGSPSDTDEQHAVAEGRPGPGGSVRIVRADETAAAVGEIGEIRVRGPQLFCGYVDSTRDAEALDADGYFRTGDLGYLDSDGCLAVTGRLKDIIVRKMENIPAREVEEALIADPAIADVCVIGVPDTGSGERVCAVVVPRDASAPPTLESVRVFLSGTSLNKRKYPEQVEIVTELPRNSLGKIAKPALRERFSDMMSASDTRAATAATPGNGQTPQGVVAESFTTIEFEVSGHVATVTLNRPHRLNSFDQVMAEEIARVWQRVRDDDDIRVAILQANGERAFCTGIDLEGGAWWKHKSRWNQEDPGVSLGPRQHRVWKPVICAVHGMAAGGAMYFINECDIVICSSEATFFDPHANGGMVSALEPIGMLARGIPLGEVLRWALLGSDERMTAETALRSGIVTEIVDTGHLRSRARQLAEEIAARRPEAIQGTVRAIWEALEMNPSIALRNGLSYTQIGNPGDGRTDSRVNKRTPRLR</sequence>
<dbReference type="InterPro" id="IPR029045">
    <property type="entry name" value="ClpP/crotonase-like_dom_sf"/>
</dbReference>
<evidence type="ECO:0000313" key="6">
    <source>
        <dbReference type="EMBL" id="OXR43240.1"/>
    </source>
</evidence>
<gene>
    <name evidence="6" type="primary">fadK_3</name>
    <name evidence="6" type="ORF">B7C42_04662</name>
</gene>
<evidence type="ECO:0000259" key="5">
    <source>
        <dbReference type="Pfam" id="PF13193"/>
    </source>
</evidence>
<dbReference type="SUPFAM" id="SSF56801">
    <property type="entry name" value="Acetyl-CoA synthetase-like"/>
    <property type="match status" value="1"/>
</dbReference>
<dbReference type="InterPro" id="IPR025110">
    <property type="entry name" value="AMP-bd_C"/>
</dbReference>
<dbReference type="Pfam" id="PF00501">
    <property type="entry name" value="AMP-binding"/>
    <property type="match status" value="1"/>
</dbReference>
<dbReference type="SUPFAM" id="SSF52096">
    <property type="entry name" value="ClpP/crotonase"/>
    <property type="match status" value="1"/>
</dbReference>
<keyword evidence="2 6" id="KW-0436">Ligase</keyword>
<name>A0A231H300_9NOCA</name>